<evidence type="ECO:0000256" key="8">
    <source>
        <dbReference type="ARBA" id="ARBA00023040"/>
    </source>
</evidence>
<dbReference type="InterPro" id="IPR017452">
    <property type="entry name" value="GPCR_Rhodpsn_7TM"/>
</dbReference>
<evidence type="ECO:0000256" key="5">
    <source>
        <dbReference type="ARBA" id="ARBA00022925"/>
    </source>
</evidence>
<dbReference type="PRINTS" id="PR00238">
    <property type="entry name" value="OPSIN"/>
</dbReference>
<dbReference type="Gene3D" id="1.20.1070.10">
    <property type="entry name" value="Rhodopsin 7-helix transmembrane proteins"/>
    <property type="match status" value="1"/>
</dbReference>
<dbReference type="GO" id="GO:0016020">
    <property type="term" value="C:membrane"/>
    <property type="evidence" value="ECO:0007669"/>
    <property type="project" value="UniProtKB-SubCell"/>
</dbReference>
<keyword evidence="3 14" id="KW-0716">Sensory transduction</keyword>
<dbReference type="SUPFAM" id="SSF81321">
    <property type="entry name" value="Family A G protein-coupled receptor-like"/>
    <property type="match status" value="1"/>
</dbReference>
<feature type="compositionally biased region" description="Basic and acidic residues" evidence="15">
    <location>
        <begin position="476"/>
        <end position="497"/>
    </location>
</feature>
<keyword evidence="5 14" id="KW-0681">Retinal protein</keyword>
<dbReference type="PROSITE" id="PS00238">
    <property type="entry name" value="OPSIN"/>
    <property type="match status" value="1"/>
</dbReference>
<keyword evidence="10" id="KW-1015">Disulfide bond</keyword>
<keyword evidence="8 14" id="KW-0297">G-protein coupled receptor</keyword>
<dbReference type="InterPro" id="IPR050125">
    <property type="entry name" value="GPCR_opsins"/>
</dbReference>
<evidence type="ECO:0000256" key="3">
    <source>
        <dbReference type="ARBA" id="ARBA00022606"/>
    </source>
</evidence>
<dbReference type="InterPro" id="IPR000276">
    <property type="entry name" value="GPCR_Rhodpsn"/>
</dbReference>
<keyword evidence="9 14" id="KW-0472">Membrane</keyword>
<evidence type="ECO:0000256" key="4">
    <source>
        <dbReference type="ARBA" id="ARBA00022692"/>
    </source>
</evidence>
<dbReference type="EMBL" id="JN661373">
    <property type="protein sequence ID" value="AFM75825.1"/>
    <property type="molecule type" value="mRNA"/>
</dbReference>
<feature type="region of interest" description="Disordered" evidence="15">
    <location>
        <begin position="475"/>
        <end position="565"/>
    </location>
</feature>
<keyword evidence="2 14" id="KW-0600">Photoreceptor protein</keyword>
<evidence type="ECO:0000256" key="9">
    <source>
        <dbReference type="ARBA" id="ARBA00023136"/>
    </source>
</evidence>
<feature type="transmembrane region" description="Helical" evidence="14">
    <location>
        <begin position="173"/>
        <end position="191"/>
    </location>
</feature>
<evidence type="ECO:0000256" key="13">
    <source>
        <dbReference type="ARBA" id="ARBA00023305"/>
    </source>
</evidence>
<evidence type="ECO:0000256" key="2">
    <source>
        <dbReference type="ARBA" id="ARBA00022543"/>
    </source>
</evidence>
<keyword evidence="6 14" id="KW-1133">Transmembrane helix</keyword>
<evidence type="ECO:0000256" key="14">
    <source>
        <dbReference type="RuleBase" id="RU004951"/>
    </source>
</evidence>
<dbReference type="CDD" id="cd15079">
    <property type="entry name" value="7tmA_photoreceptors_insect"/>
    <property type="match status" value="1"/>
</dbReference>
<protein>
    <submittedName>
        <fullName evidence="17">Onychopsin</fullName>
    </submittedName>
</protein>
<feature type="compositionally biased region" description="Basic and acidic residues" evidence="15">
    <location>
        <begin position="537"/>
        <end position="552"/>
    </location>
</feature>
<comment type="caution">
    <text evidence="14">Lacks conserved residue(s) required for the propagation of feature annotation.</text>
</comment>
<comment type="similarity">
    <text evidence="14">Belongs to the G-protein coupled receptor 1 family. Opsin subfamily.</text>
</comment>
<proteinExistence type="evidence at transcript level"/>
<dbReference type="GO" id="GO:0007602">
    <property type="term" value="P:phototransduction"/>
    <property type="evidence" value="ECO:0007669"/>
    <property type="project" value="UniProtKB-KW"/>
</dbReference>
<keyword evidence="11 14" id="KW-0675">Receptor</keyword>
<feature type="transmembrane region" description="Helical" evidence="14">
    <location>
        <begin position="137"/>
        <end position="161"/>
    </location>
</feature>
<accession>I6SGT1</accession>
<dbReference type="PRINTS" id="PR00577">
    <property type="entry name" value="OPSINRH3RH4"/>
</dbReference>
<dbReference type="GO" id="GO:0007601">
    <property type="term" value="P:visual perception"/>
    <property type="evidence" value="ECO:0007669"/>
    <property type="project" value="UniProtKB-KW"/>
</dbReference>
<evidence type="ECO:0000256" key="11">
    <source>
        <dbReference type="ARBA" id="ARBA00023170"/>
    </source>
</evidence>
<organism evidence="17">
    <name type="scientific">Epiperipatus cf. isthmicola LH-2012</name>
    <dbReference type="NCBI Taxonomy" id="1200982"/>
    <lineage>
        <taxon>Eukaryota</taxon>
        <taxon>Metazoa</taxon>
        <taxon>Ecdysozoa</taxon>
        <taxon>Onychophora</taxon>
        <taxon>Udeonychophora</taxon>
        <taxon>Euonychophora</taxon>
        <taxon>Peripatidae</taxon>
        <taxon>Epiperipatus</taxon>
    </lineage>
</organism>
<dbReference type="InterPro" id="IPR001760">
    <property type="entry name" value="Opsin"/>
</dbReference>
<keyword evidence="4 14" id="KW-0812">Transmembrane</keyword>
<dbReference type="AlphaFoldDB" id="I6SGT1"/>
<feature type="transmembrane region" description="Helical" evidence="14">
    <location>
        <begin position="253"/>
        <end position="273"/>
    </location>
</feature>
<reference evidence="17" key="1">
    <citation type="journal article" date="2012" name="Mol. Biol. Evol.">
        <title>Opsins in onychophora (velvet worms) suggest a single origin and subsequent diversification of visual pigments in arthropods.</title>
        <authorList>
            <person name="Hering L."/>
            <person name="Henze M.J."/>
            <person name="Kohler M."/>
            <person name="Kelber A."/>
            <person name="Bleidorn C."/>
            <person name="Leschke M."/>
            <person name="Nickel B."/>
            <person name="Meyer M."/>
            <person name="Kircher M."/>
            <person name="Sunnucks P."/>
            <person name="Mayer G."/>
        </authorList>
    </citation>
    <scope>NUCLEOTIDE SEQUENCE</scope>
    <source>
        <strain evidence="17">EI2005</strain>
        <tissue evidence="17">Head</tissue>
    </source>
</reference>
<sequence length="772" mass="86909">MEISETVFDRHNNVVETSSILEPQSSFTVFISTLGHTQHINNEATYIESTIEQKAILLSHTVASAFSTIMTTSTSIVSAGVPDMVANPTEDDVSMWGNATNFLLNLTSLWKPAYIPKDLWVHPHWYQFPKQTELMHFIFGLSICFLGILSVIGNFLVMWIFGGTKGLRTPSNIFVINLAFSDFMMMATNFPVYVYNSYYQHWALGSFICEIYGFCGAFFGTLSIVTMAVISIDRYYVIVKPFVVMRKMNHTKATFIVAGVWIYVLAWCLPPFFGWNAYVPEGFLTTCSFDSLSDGFYNKAFVFGLFLGAYALPLSIILYCYFYIFKEVAKHEAEFKRKAKEMNVASLRGNEEFMKKRREIKTAKIAFSIIFLWIFAWTPYAVVALMGVFTDHSKITPLVSNLPAVFAKTAAVYNPIVYAISHPKFRSALRKKLPWLTCIPIEEPKGATDQSSASISRQSSIVSNLDSVRGDSVAELARREPEDKKGKGKSQDDDVTHHGSQVVETHGNIEMKTIAKKSSPSLPSEKETCVDTGDVESSSKETTDKKEKDQEPPKNVISVPGVSNPGTLQDNIIKEIIQNNTQSDICNNISSKDTEIEVKNLIQIEDKIKDSPNSHNVQQQSNDISLKISLDKENIHSLPLINSLQNSPPSSFDVNHEDILQTKLQLNNLLIPPNFATYMKYFDPIAEEITTISNVSVQLNQSYKMKFLKRSSVPNPIQNYFNTFPNFNEGKCKWSTQSYPGNSKYKKNLQQLLHTSQPLLSEINKASNISNN</sequence>
<evidence type="ECO:0000256" key="10">
    <source>
        <dbReference type="ARBA" id="ARBA00023157"/>
    </source>
</evidence>
<keyword evidence="12 14" id="KW-0807">Transducer</keyword>
<dbReference type="PROSITE" id="PS50262">
    <property type="entry name" value="G_PROTEIN_RECEP_F1_2"/>
    <property type="match status" value="1"/>
</dbReference>
<dbReference type="Pfam" id="PF00001">
    <property type="entry name" value="7tm_1"/>
    <property type="match status" value="1"/>
</dbReference>
<dbReference type="FunFam" id="1.20.1070.10:FF:000044">
    <property type="entry name" value="Opsin, ultraviolet-sensitive"/>
    <property type="match status" value="1"/>
</dbReference>
<evidence type="ECO:0000256" key="6">
    <source>
        <dbReference type="ARBA" id="ARBA00022989"/>
    </source>
</evidence>
<keyword evidence="7 14" id="KW-0157">Chromophore</keyword>
<dbReference type="InterPro" id="IPR027430">
    <property type="entry name" value="Retinal_BS"/>
</dbReference>
<evidence type="ECO:0000256" key="12">
    <source>
        <dbReference type="ARBA" id="ARBA00023224"/>
    </source>
</evidence>
<dbReference type="GO" id="GO:0004930">
    <property type="term" value="F:G protein-coupled receptor activity"/>
    <property type="evidence" value="ECO:0007669"/>
    <property type="project" value="UniProtKB-KW"/>
</dbReference>
<evidence type="ECO:0000313" key="17">
    <source>
        <dbReference type="EMBL" id="AFM75825.1"/>
    </source>
</evidence>
<dbReference type="PRINTS" id="PR00237">
    <property type="entry name" value="GPCRRHODOPSN"/>
</dbReference>
<feature type="transmembrane region" description="Helical" evidence="14">
    <location>
        <begin position="211"/>
        <end position="232"/>
    </location>
</feature>
<evidence type="ECO:0000256" key="1">
    <source>
        <dbReference type="ARBA" id="ARBA00004141"/>
    </source>
</evidence>
<feature type="domain" description="G-protein coupled receptors family 1 profile" evidence="16">
    <location>
        <begin position="153"/>
        <end position="418"/>
    </location>
</feature>
<feature type="transmembrane region" description="Helical" evidence="14">
    <location>
        <begin position="365"/>
        <end position="389"/>
    </location>
</feature>
<name>I6SGT1_9BILA</name>
<evidence type="ECO:0000256" key="7">
    <source>
        <dbReference type="ARBA" id="ARBA00022991"/>
    </source>
</evidence>
<dbReference type="PANTHER" id="PTHR24240">
    <property type="entry name" value="OPSIN"/>
    <property type="match status" value="1"/>
</dbReference>
<dbReference type="GO" id="GO:0009881">
    <property type="term" value="F:photoreceptor activity"/>
    <property type="evidence" value="ECO:0007669"/>
    <property type="project" value="UniProtKB-KW"/>
</dbReference>
<keyword evidence="13" id="KW-0844">Vision</keyword>
<evidence type="ECO:0000259" key="16">
    <source>
        <dbReference type="PROSITE" id="PS50262"/>
    </source>
</evidence>
<dbReference type="PROSITE" id="PS00237">
    <property type="entry name" value="G_PROTEIN_RECEP_F1_1"/>
    <property type="match status" value="1"/>
</dbReference>
<evidence type="ECO:0000256" key="15">
    <source>
        <dbReference type="SAM" id="MobiDB-lite"/>
    </source>
</evidence>
<feature type="transmembrane region" description="Helical" evidence="14">
    <location>
        <begin position="300"/>
        <end position="324"/>
    </location>
</feature>
<comment type="subcellular location">
    <subcellularLocation>
        <location evidence="1 14">Membrane</location>
        <topology evidence="1 14">Multi-pass membrane protein</topology>
    </subcellularLocation>
</comment>